<dbReference type="GO" id="GO:0007160">
    <property type="term" value="P:cell-matrix adhesion"/>
    <property type="evidence" value="ECO:0007669"/>
    <property type="project" value="TreeGrafter"/>
</dbReference>
<keyword evidence="4" id="KW-0130">Cell adhesion</keyword>
<dbReference type="EMBL" id="JAAVVJ010000018">
    <property type="protein sequence ID" value="KAF7202164.1"/>
    <property type="molecule type" value="Genomic_DNA"/>
</dbReference>
<evidence type="ECO:0000313" key="9">
    <source>
        <dbReference type="Proteomes" id="UP000822369"/>
    </source>
</evidence>
<sequence length="2952" mass="312004">MLQAPINLQETFVQKIISVDTRLTEVVQNVPDALATKIPPSQLVFSEGSANVSVINNKTWTHDQASLLLPTLAETNFDIEQFTTSILQGFTCTSAKRLTTTKTQQLIRACRPRLGRPKVELKESQLTCMYNLIKGDLNQNFTDYPSDLLLYFKIQDVQESNCRSYFSALGAADFSVASTILNKGRQLFSEARTCLGINGFILSRDNLNILGNMVCTLDSSYIMNSDPLILEKLKACKDFSDSQVTAMETLLLSGVSQYGTVATWTLQTLQNLQQLPLYLTRNIWGKINTATKREFLKGFMPNLRNRNTPKAKLKNLFQQITSLVSKRGAGCLSGNITDVTISDPAFPFGYDVTQFDLCLDIPVMTENLYVICSKVDDNDFQTKILKKLNQAYPSGVSEQQVQLLGSVSRVATLSDIFNWNITMIDTLAALMKTEDGNWPAAQSKEIITKYLNTSKKNLGITELNIIGSNVCTLDISTLSTITADSIRNIKRLNVSSCSLVQKRVLYEISNTSFNSFRVNSITFYNLIKGYLGGAPLIDIVALSTQNISMDIDTFRSLDINVIMNLTVTNIQNLMGDQLPNLKLFENDTVIQSWINLQTQSELDTLGVGLIITNSYRETAQPTTATTAGMVSTNGPTTAGESSMNSPYSFETSTETAGTHSEISTAYARTRSVTENVNLLTSAGLFTTNYLASTGESTSMSPTSSETATTNMATNSGITIPPTGLEISTPNVPISSEITTTNARTSSFMATANAVSSIGIDSATAETTADKPVPNTGTSSLMPTSVPTSSEITTPIAVTNFLMATTNGITSIGIISATDETTSDKPLSHAGTSSLTPTSAATSAGMVSPNGPTTAELSSINYPTRFETSTRNAATNSEVFSPNAGTSSVTEKLNAATSGELVTTSNPTSTEAVSFIPPTILGKSTPNVPVSSEITSIAGTNSFMGTTSAATSIGKVSDTGETTSDKPVLNTGTSSLTSTSAAASAGMVLPNGPTTAGASSMNDPNSFETSTRNAATNSEIYSPNGQTSSVTEKINAATRDGLVTTNNPTSTETLSFIPPTSLEKSTPNVPTSPAITTPNARTSSFMATTNGISSIGIISATAETTSDKPFPNAGTSSLTTTGAAVSAGMVSLNSPTTDGVSLINYPNSFEMSTRNAATNSEVFSPNARTSSVTEKINAATSGGLVATNNPTSTEAVSFIPPTILGKSTPNVPVSSEITSHAGTNSFIGSTSAATSISKVSDSAEITSNKPVLNTGTSSLTPTNAAASAGMVSPNGPTTAGESSINDPNSFETSTRNAATNSEIYSPNGRTSSVTKLINAATSGGLVTTSNPTSTETLSFIPPTILGKSTPNVPISSEITSIAETNSFMGTTSAATGIGKVSDPAETTSNKPVLNAGTSSLTPTSAAVSAGMVSPNGPTTVGVSSINYPTSFETSTRNAATNSEVFSPNARTSSVTEKINAATSGELVTTSNPTSTEAISSIPPTILGKSTSNVPTSSEITSHAGTNSFMGTTGAATNIGQVSDTAETTSYKPVLDAGTSSLTSTNAAASARMVSPNGPTTAGASSINYPTSFETSTRNAATNSEIYSPNGRTSSVTEKINAATSGGLVTTNNPTSTETLSFIPPTILEKSTPYVQSSSEITPIAGTSSFMTTINAVTNIGIASATAKTTSDKPVPNTGTSSFTPISAATSAGIVSTNGPTTAGASSIISPNSFETSTRNVVTNSEISSSSAETTLITENTNVATSSGMVISNDITSTEASSSISTTSFGKASTNMGTNSGITTPNERISSFMTINAESSVGMISNKAETSLSTSVPNDGTNSVTEKTDAATNIGTAMTNAATSVETSLLNHLTSFGKSTTNAATDAGLSMPNAGASTVTETTATEIITETASTNGPPISKVTSSDVCATFINYNNTVTFLETIVVSDDMKKVILPCFWEMALSINRTSEVNLWFDVLLKNYLRFLTKNLISPMEVQGASCQAFQKLVFYMGNNFTYNSTEFGPEDVYNTIRSYLTTGSGARCYNPSDPELNSTSWFFKYISSFVTFITLNDLISFVPTSQAEVFWEDQANLELFNNSTIAVDVRNYYITQLFTVNPSFSLFKLPGVLMCSTTIPSRVYTSLNETNTVVILDMRKQFCYGIEDPQASAALASNIKTITAQTIVSLGGAASGLSNTQISSISPTLLISSLYTLASVTTWGQDQANIIIQSITSSGYQINSTDSLESLGSLVVGLPSGLLEKTPASALLRASNNPALVSSMLQASAVLQEIFVQKIISVDTKPAEVVQNVPDVLAIQIPPSMLAFSDGSANITVINKKTWTKDQSVMFFGSLAGANFDTEQLSPFVLQGFTCTTIKTMSKKQIRQLIHASRPRTGSAKVELRESQLTCMYNLIEEDLDQNFIDYPSDMLLYFKAQDVQKSNCRTYFSALGAADFSVASSILNKAQQLFSEAKTCLGINGLNLSRDNVAVLGNMVCTLNSSYIQNSDPSILENLKACTDLSASQVAAMETLLLSGKTQYGPVATWTRQTLDNLGNLPLYLTRSIWANITTITKRSFLQSFMPSLRKIKTPKTKLKNLFNQVTPLITKRGAGCTTANITQVTVSDTAFPFGYDLIQFDYCLDISVLKENLNAICSKVDDNNFQKIILQKLNQAYPSGISDKDVQLLGSVSRVATPSDISNWNITTIDTLAALMKNEDGTWTTEQSKEIITKYLNTSGNSLSTIVLNNIRSNLCSLDPSTLSTITADSLRSAQPLNVALCSAEQKRLLYGISSSSYGLYRSNSSAYYNLIKSYLGGAPLMDIVALSTQNISMDVDIFRSLDISVITNLTVTNVKSLMGDQLPDLKLFENDTVIQTWVNFQLQSDLDTLGVGLITTRSNQISAAPSTNNNLTTAAASTKSSLSSEIPTAATVQGSTTGSSTSQSTSQVAITNGGLNHEKSPASLVLFALVSTLLLMLLPA</sequence>
<feature type="compositionally biased region" description="Low complexity" evidence="7">
    <location>
        <begin position="694"/>
        <end position="709"/>
    </location>
</feature>
<evidence type="ECO:0000256" key="1">
    <source>
        <dbReference type="ARBA" id="ARBA00004370"/>
    </source>
</evidence>
<dbReference type="PANTHER" id="PTHR23412:SF6">
    <property type="entry name" value="MESOTHELIN"/>
    <property type="match status" value="1"/>
</dbReference>
<feature type="region of interest" description="Disordered" evidence="7">
    <location>
        <begin position="765"/>
        <end position="788"/>
    </location>
</feature>
<feature type="region of interest" description="Disordered" evidence="7">
    <location>
        <begin position="1040"/>
        <end position="1078"/>
    </location>
</feature>
<feature type="region of interest" description="Disordered" evidence="7">
    <location>
        <begin position="1249"/>
        <end position="1294"/>
    </location>
</feature>
<comment type="caution">
    <text evidence="8">The sequence shown here is derived from an EMBL/GenBank/DDBJ whole genome shotgun (WGS) entry which is preliminary data.</text>
</comment>
<dbReference type="Pfam" id="PF06060">
    <property type="entry name" value="Mesothelin"/>
    <property type="match status" value="2"/>
</dbReference>
<dbReference type="GO" id="GO:0016020">
    <property type="term" value="C:membrane"/>
    <property type="evidence" value="ECO:0007669"/>
    <property type="project" value="UniProtKB-SubCell"/>
</dbReference>
<feature type="compositionally biased region" description="Polar residues" evidence="7">
    <location>
        <begin position="774"/>
        <end position="788"/>
    </location>
</feature>
<reference evidence="8" key="1">
    <citation type="submission" date="2020-03" db="EMBL/GenBank/DDBJ databases">
        <title>Intra-Species Differences in Population Size shape Life History and Genome Evolution.</title>
        <authorList>
            <person name="Willemsen D."/>
            <person name="Cui R."/>
            <person name="Valenzano D.R."/>
        </authorList>
    </citation>
    <scope>NUCLEOTIDE SEQUENCE</scope>
    <source>
        <strain evidence="8">GRZ</strain>
        <tissue evidence="8">Whole</tissue>
    </source>
</reference>
<organism evidence="8 9">
    <name type="scientific">Nothobranchius furzeri</name>
    <name type="common">Turquoise killifish</name>
    <dbReference type="NCBI Taxonomy" id="105023"/>
    <lineage>
        <taxon>Eukaryota</taxon>
        <taxon>Metazoa</taxon>
        <taxon>Chordata</taxon>
        <taxon>Craniata</taxon>
        <taxon>Vertebrata</taxon>
        <taxon>Euteleostomi</taxon>
        <taxon>Actinopterygii</taxon>
        <taxon>Neopterygii</taxon>
        <taxon>Teleostei</taxon>
        <taxon>Neoteleostei</taxon>
        <taxon>Acanthomorphata</taxon>
        <taxon>Ovalentaria</taxon>
        <taxon>Atherinomorphae</taxon>
        <taxon>Cyprinodontiformes</taxon>
        <taxon>Nothobranchiidae</taxon>
        <taxon>Nothobranchius</taxon>
    </lineage>
</organism>
<keyword evidence="3" id="KW-0732">Signal</keyword>
<feature type="region of interest" description="Disordered" evidence="7">
    <location>
        <begin position="626"/>
        <end position="660"/>
    </location>
</feature>
<proteinExistence type="inferred from homology"/>
<dbReference type="GO" id="GO:0009986">
    <property type="term" value="C:cell surface"/>
    <property type="evidence" value="ECO:0007669"/>
    <property type="project" value="TreeGrafter"/>
</dbReference>
<feature type="compositionally biased region" description="Polar residues" evidence="7">
    <location>
        <begin position="1249"/>
        <end position="1264"/>
    </location>
</feature>
<feature type="compositionally biased region" description="Low complexity" evidence="7">
    <location>
        <begin position="829"/>
        <end position="843"/>
    </location>
</feature>
<evidence type="ECO:0000256" key="6">
    <source>
        <dbReference type="ARBA" id="ARBA00023180"/>
    </source>
</evidence>
<comment type="similarity">
    <text evidence="2">Belongs to the mesothelin family.</text>
</comment>
<dbReference type="PANTHER" id="PTHR23412">
    <property type="entry name" value="STEREOCILIN RELATED"/>
    <property type="match status" value="1"/>
</dbReference>
<feature type="region of interest" description="Disordered" evidence="7">
    <location>
        <begin position="2898"/>
        <end position="2917"/>
    </location>
</feature>
<evidence type="ECO:0000256" key="2">
    <source>
        <dbReference type="ARBA" id="ARBA00011016"/>
    </source>
</evidence>
<evidence type="ECO:0000256" key="3">
    <source>
        <dbReference type="ARBA" id="ARBA00022729"/>
    </source>
</evidence>
<evidence type="ECO:0000313" key="8">
    <source>
        <dbReference type="EMBL" id="KAF7202164.1"/>
    </source>
</evidence>
<keyword evidence="5" id="KW-0472">Membrane</keyword>
<feature type="compositionally biased region" description="Polar residues" evidence="7">
    <location>
        <begin position="1273"/>
        <end position="1294"/>
    </location>
</feature>
<feature type="region of interest" description="Disordered" evidence="7">
    <location>
        <begin position="1465"/>
        <end position="1507"/>
    </location>
</feature>
<evidence type="ECO:0000256" key="4">
    <source>
        <dbReference type="ARBA" id="ARBA00022889"/>
    </source>
</evidence>
<feature type="region of interest" description="Disordered" evidence="7">
    <location>
        <begin position="821"/>
        <end position="847"/>
    </location>
</feature>
<protein>
    <submittedName>
        <fullName evidence="8">LOC107392581-like protein</fullName>
    </submittedName>
</protein>
<name>A0A9D3BBE9_NOTFU</name>
<feature type="compositionally biased region" description="Polar residues" evidence="7">
    <location>
        <begin position="1042"/>
        <end position="1053"/>
    </location>
</feature>
<keyword evidence="6" id="KW-0325">Glycoprotein</keyword>
<dbReference type="InterPro" id="IPR010335">
    <property type="entry name" value="Mesothelin"/>
</dbReference>
<gene>
    <name evidence="8" type="ORF">G4P62_015716</name>
</gene>
<feature type="region of interest" description="Disordered" evidence="7">
    <location>
        <begin position="953"/>
        <end position="974"/>
    </location>
</feature>
<feature type="compositionally biased region" description="Polar residues" evidence="7">
    <location>
        <begin position="1061"/>
        <end position="1078"/>
    </location>
</feature>
<accession>A0A9D3BBE9</accession>
<dbReference type="Proteomes" id="UP000822369">
    <property type="component" value="Chromosome 18"/>
</dbReference>
<comment type="subcellular location">
    <subcellularLocation>
        <location evidence="1">Membrane</location>
    </subcellularLocation>
</comment>
<evidence type="ECO:0000256" key="5">
    <source>
        <dbReference type="ARBA" id="ARBA00023136"/>
    </source>
</evidence>
<evidence type="ECO:0000256" key="7">
    <source>
        <dbReference type="SAM" id="MobiDB-lite"/>
    </source>
</evidence>
<feature type="region of interest" description="Disordered" evidence="7">
    <location>
        <begin position="694"/>
        <end position="731"/>
    </location>
</feature>
<dbReference type="InterPro" id="IPR026664">
    <property type="entry name" value="Stereocilin-rel"/>
</dbReference>